<feature type="signal peptide" evidence="2">
    <location>
        <begin position="1"/>
        <end position="23"/>
    </location>
</feature>
<gene>
    <name evidence="3" type="ORF">SAMN05216212_2197</name>
</gene>
<evidence type="ECO:0000256" key="1">
    <source>
        <dbReference type="SAM" id="MobiDB-lite"/>
    </source>
</evidence>
<evidence type="ECO:0008006" key="5">
    <source>
        <dbReference type="Google" id="ProtNLM"/>
    </source>
</evidence>
<keyword evidence="2" id="KW-0732">Signal</keyword>
<evidence type="ECO:0000256" key="2">
    <source>
        <dbReference type="SAM" id="SignalP"/>
    </source>
</evidence>
<dbReference type="AlphaFoldDB" id="A0A1G9BCS8"/>
<proteinExistence type="predicted"/>
<keyword evidence="4" id="KW-1185">Reference proteome</keyword>
<dbReference type="Pfam" id="PF17963">
    <property type="entry name" value="Big_9"/>
    <property type="match status" value="1"/>
</dbReference>
<name>A0A1G9BCS8_9GAMM</name>
<organism evidence="3 4">
    <name type="scientific">Microbulbifer yueqingensis</name>
    <dbReference type="NCBI Taxonomy" id="658219"/>
    <lineage>
        <taxon>Bacteria</taxon>
        <taxon>Pseudomonadati</taxon>
        <taxon>Pseudomonadota</taxon>
        <taxon>Gammaproteobacteria</taxon>
        <taxon>Cellvibrionales</taxon>
        <taxon>Microbulbiferaceae</taxon>
        <taxon>Microbulbifer</taxon>
    </lineage>
</organism>
<feature type="chain" id="PRO_5011667087" description="Cadherin-like domain-containing protein" evidence="2">
    <location>
        <begin position="24"/>
        <end position="729"/>
    </location>
</feature>
<evidence type="ECO:0000313" key="4">
    <source>
        <dbReference type="Proteomes" id="UP000199305"/>
    </source>
</evidence>
<protein>
    <recommendedName>
        <fullName evidence="5">Cadherin-like domain-containing protein</fullName>
    </recommendedName>
</protein>
<feature type="region of interest" description="Disordered" evidence="1">
    <location>
        <begin position="30"/>
        <end position="52"/>
    </location>
</feature>
<reference evidence="4" key="1">
    <citation type="submission" date="2016-10" db="EMBL/GenBank/DDBJ databases">
        <authorList>
            <person name="Varghese N."/>
            <person name="Submissions S."/>
        </authorList>
    </citation>
    <scope>NUCLEOTIDE SEQUENCE [LARGE SCALE GENOMIC DNA]</scope>
    <source>
        <strain evidence="4">CGMCC 1.10658</strain>
    </source>
</reference>
<dbReference type="STRING" id="658219.SAMN05216212_2197"/>
<dbReference type="RefSeq" id="WP_139169504.1">
    <property type="nucleotide sequence ID" value="NZ_FNFH01000004.1"/>
</dbReference>
<dbReference type="Gene3D" id="2.60.40.2810">
    <property type="match status" value="1"/>
</dbReference>
<dbReference type="EMBL" id="FNFH01000004">
    <property type="protein sequence ID" value="SDK37348.1"/>
    <property type="molecule type" value="Genomic_DNA"/>
</dbReference>
<evidence type="ECO:0000313" key="3">
    <source>
        <dbReference type="EMBL" id="SDK37348.1"/>
    </source>
</evidence>
<dbReference type="OrthoDB" id="220114at2"/>
<accession>A0A1G9BCS8</accession>
<sequence>MPFIQVQKLLKNLSFLPLCLAIAACGGGGDSGGGDNQDPGQQPPANSAPSAMDDAVAISHKAGELAIDVLANDSDSDGDTLTITSVGNSARGVTPVIENGMIRYGLPADFIGTDEFTYTISDGAEEASATVSVTIRADITVSGLIGEAVSGAGTVTVTVGGQAYPARLEGNRFSAVIPDTSPDDVVSVNAQFSQTDIGKPIVLKSFAGIASKLSELAVTGKVTEKEAAGLYVSAATTSVAAAIERAAGGIPEVAGELIGASQMLPQQLIIEGAVAIKSILAGDKWETFTQQDTYGLLKDYPTGILIGESLRDQDSAKYEAYLSAIVEDENQAIPVAGYDQAELLFIQSYPELNRPGGFVVQLSGGTSGNGYLATSLMAKTDDNSVTFHLSGLETLVDTTGVYTSETFNDNREVCAPNEYGQYSATRTGKVLRKYIDSATFSAYEIVDIYSCDTTNGAFETDRSFAQVNAFTSGDIRSVTQNSFAIGTYLHKDPTVYGNSDLWQAVIVQPNSSGSVTQRFDFNSGYTDNGAITYPRERMALNMNRGDYIEYVPLGMDGVALRVRGVLKRADGSAASVGGDFIVPISSTPTLPLPSKLLLDHAIFAIGDTSSAYYEYGFGFDFLADNTGYQLFRMSGTYVRTSGFKWTQQDSYLDLRYFVDGSGNTAPPTCTEGEPDCVEWSFREFEPLAGDNGGYFMRTYQERDNSKRFGQEPGTDVWISSYIDRFSVEP</sequence>
<dbReference type="Proteomes" id="UP000199305">
    <property type="component" value="Unassembled WGS sequence"/>
</dbReference>